<gene>
    <name evidence="2" type="ORF">GCM10011501_02820</name>
</gene>
<evidence type="ECO:0000259" key="1">
    <source>
        <dbReference type="Pfam" id="PF03432"/>
    </source>
</evidence>
<dbReference type="Proteomes" id="UP000626370">
    <property type="component" value="Unassembled WGS sequence"/>
</dbReference>
<sequence>MIIKFVKSKKKDNQGRIRKLIKYIFGKTKHTHDANGRELTHETIKFIGSSNSLPMTNPLLSFDNGVMTKLSGKEASLTPLINTFLKVESLNARVMHPFEHIIVSLQEGEYLNMFQWRELVDDLLVKLGFDDHHWVALWHGNTSNNHCHIAASTISNTPPHRRLVLGNSFKKTAIIRNLLEKKFGLEHDNNPYTDGHGKRVSDSKYKTKVQAIRSCIDNVIEQYGDNIPLPVLIERLNNLGVGCFAQTRRDSIRGVSFSLGKYKITGSKLGIGYSWNSLQERGVYYDHSKHAISIENSNSLEQKVTRTIEAYSLPEQPTYNSKYLLVKKVNLKFKAHKQKSTYKTGYSWGLWIRPPMSFKGMNKQQIEQQISFLRMLRRLLWLYFKWLKKKDAEQQFAYELIKPYLRRIKEPTDGDFENTFSF</sequence>
<evidence type="ECO:0000313" key="3">
    <source>
        <dbReference type="Proteomes" id="UP000626370"/>
    </source>
</evidence>
<dbReference type="RefSeq" id="WP_189376297.1">
    <property type="nucleotide sequence ID" value="NZ_BNAH01000001.1"/>
</dbReference>
<accession>A0ABQ3IBW3</accession>
<reference evidence="3" key="1">
    <citation type="journal article" date="2019" name="Int. J. Syst. Evol. Microbiol.">
        <title>The Global Catalogue of Microorganisms (GCM) 10K type strain sequencing project: providing services to taxonomists for standard genome sequencing and annotation.</title>
        <authorList>
            <consortium name="The Broad Institute Genomics Platform"/>
            <consortium name="The Broad Institute Genome Sequencing Center for Infectious Disease"/>
            <person name="Wu L."/>
            <person name="Ma J."/>
        </authorList>
    </citation>
    <scope>NUCLEOTIDE SEQUENCE [LARGE SCALE GENOMIC DNA]</scope>
    <source>
        <strain evidence="3">CGMCC 1.15922</strain>
    </source>
</reference>
<feature type="domain" description="MobA/VirD2-like nuclease" evidence="1">
    <location>
        <begin position="77"/>
        <end position="185"/>
    </location>
</feature>
<name>A0ABQ3IBW3_9GAMM</name>
<keyword evidence="3" id="KW-1185">Reference proteome</keyword>
<dbReference type="EMBL" id="BNAH01000001">
    <property type="protein sequence ID" value="GHE78445.1"/>
    <property type="molecule type" value="Genomic_DNA"/>
</dbReference>
<evidence type="ECO:0000313" key="2">
    <source>
        <dbReference type="EMBL" id="GHE78445.1"/>
    </source>
</evidence>
<dbReference type="Pfam" id="PF03432">
    <property type="entry name" value="Relaxase"/>
    <property type="match status" value="1"/>
</dbReference>
<proteinExistence type="predicted"/>
<protein>
    <recommendedName>
        <fullName evidence="1">MobA/VirD2-like nuclease domain-containing protein</fullName>
    </recommendedName>
</protein>
<organism evidence="2 3">
    <name type="scientific">Thalassotalea profundi</name>
    <dbReference type="NCBI Taxonomy" id="2036687"/>
    <lineage>
        <taxon>Bacteria</taxon>
        <taxon>Pseudomonadati</taxon>
        <taxon>Pseudomonadota</taxon>
        <taxon>Gammaproteobacteria</taxon>
        <taxon>Alteromonadales</taxon>
        <taxon>Colwelliaceae</taxon>
        <taxon>Thalassotalea</taxon>
    </lineage>
</organism>
<comment type="caution">
    <text evidence="2">The sequence shown here is derived from an EMBL/GenBank/DDBJ whole genome shotgun (WGS) entry which is preliminary data.</text>
</comment>
<dbReference type="InterPro" id="IPR005094">
    <property type="entry name" value="Endonuclease_MobA/VirD2"/>
</dbReference>